<dbReference type="PRINTS" id="PR00412">
    <property type="entry name" value="EPOXHYDRLASE"/>
</dbReference>
<name>A0A4R4ZES6_9ACTN</name>
<sequence>MEPNKGQLSPGDGLTAAYVVLPDGRRLRTITAGAGDGPLVVFEAGMSAPAASWVHTQREISAHARTLSYDRAGYGGSDVDPADRTLERLADDLTALLDARGETAPVILVGHSWGGPILRLFCERHPDRVAGLVFIDATVTEVMPESDSKLLSRSFAVLEFLARIGAKGLIMKQTITHLAPEISAADREILTRDYANARAMHAARREAYQVIPALQTMRRLQTAGTPDVPTICLQAGRVDRGMKERRPVFNQATEKLMAAAPNGRVDVVTGSGHLIPQENPAATRAAILEIISLTR</sequence>
<comment type="caution">
    <text evidence="3">The sequence shown here is derived from an EMBL/GenBank/DDBJ whole genome shotgun (WGS) entry which is preliminary data.</text>
</comment>
<dbReference type="PANTHER" id="PTHR43798">
    <property type="entry name" value="MONOACYLGLYCEROL LIPASE"/>
    <property type="match status" value="1"/>
</dbReference>
<dbReference type="RefSeq" id="WP_132171504.1">
    <property type="nucleotide sequence ID" value="NZ_SMKX01000082.1"/>
</dbReference>
<dbReference type="InterPro" id="IPR000073">
    <property type="entry name" value="AB_hydrolase_1"/>
</dbReference>
<dbReference type="AlphaFoldDB" id="A0A4R4ZES6"/>
<dbReference type="PANTHER" id="PTHR43798:SF31">
    <property type="entry name" value="AB HYDROLASE SUPERFAMILY PROTEIN YCLE"/>
    <property type="match status" value="1"/>
</dbReference>
<dbReference type="Proteomes" id="UP000295124">
    <property type="component" value="Unassembled WGS sequence"/>
</dbReference>
<keyword evidence="4" id="KW-1185">Reference proteome</keyword>
<accession>A0A4R4ZES6</accession>
<dbReference type="Pfam" id="PF12697">
    <property type="entry name" value="Abhydrolase_6"/>
    <property type="match status" value="1"/>
</dbReference>
<dbReference type="Gene3D" id="3.40.50.1820">
    <property type="entry name" value="alpha/beta hydrolase"/>
    <property type="match status" value="1"/>
</dbReference>
<dbReference type="GO" id="GO:0016020">
    <property type="term" value="C:membrane"/>
    <property type="evidence" value="ECO:0007669"/>
    <property type="project" value="TreeGrafter"/>
</dbReference>
<dbReference type="InterPro" id="IPR050266">
    <property type="entry name" value="AB_hydrolase_sf"/>
</dbReference>
<reference evidence="3 4" key="1">
    <citation type="submission" date="2019-03" db="EMBL/GenBank/DDBJ databases">
        <title>Draft genome sequences of novel Actinobacteria.</title>
        <authorList>
            <person name="Sahin N."/>
            <person name="Ay H."/>
            <person name="Saygin H."/>
        </authorList>
    </citation>
    <scope>NUCLEOTIDE SEQUENCE [LARGE SCALE GENOMIC DNA]</scope>
    <source>
        <strain evidence="3 4">JCM 13523</strain>
    </source>
</reference>
<evidence type="ECO:0000256" key="1">
    <source>
        <dbReference type="ARBA" id="ARBA00022801"/>
    </source>
</evidence>
<evidence type="ECO:0000313" key="3">
    <source>
        <dbReference type="EMBL" id="TDD56855.1"/>
    </source>
</evidence>
<gene>
    <name evidence="3" type="ORF">E1263_25075</name>
</gene>
<dbReference type="EMBL" id="SMKX01000082">
    <property type="protein sequence ID" value="TDD56855.1"/>
    <property type="molecule type" value="Genomic_DNA"/>
</dbReference>
<proteinExistence type="predicted"/>
<keyword evidence="1 3" id="KW-0378">Hydrolase</keyword>
<dbReference type="GO" id="GO:0016787">
    <property type="term" value="F:hydrolase activity"/>
    <property type="evidence" value="ECO:0007669"/>
    <property type="project" value="UniProtKB-KW"/>
</dbReference>
<dbReference type="InterPro" id="IPR029058">
    <property type="entry name" value="AB_hydrolase_fold"/>
</dbReference>
<feature type="domain" description="AB hydrolase-1" evidence="2">
    <location>
        <begin position="40"/>
        <end position="285"/>
    </location>
</feature>
<dbReference type="SUPFAM" id="SSF53474">
    <property type="entry name" value="alpha/beta-Hydrolases"/>
    <property type="match status" value="1"/>
</dbReference>
<dbReference type="InterPro" id="IPR000639">
    <property type="entry name" value="Epox_hydrolase-like"/>
</dbReference>
<protein>
    <submittedName>
        <fullName evidence="3">Alpha/beta hydrolase</fullName>
    </submittedName>
</protein>
<dbReference type="PRINTS" id="PR00111">
    <property type="entry name" value="ABHYDROLASE"/>
</dbReference>
<evidence type="ECO:0000259" key="2">
    <source>
        <dbReference type="Pfam" id="PF12697"/>
    </source>
</evidence>
<dbReference type="OrthoDB" id="7185741at2"/>
<organism evidence="3 4">
    <name type="scientific">Kribbella antibiotica</name>
    <dbReference type="NCBI Taxonomy" id="190195"/>
    <lineage>
        <taxon>Bacteria</taxon>
        <taxon>Bacillati</taxon>
        <taxon>Actinomycetota</taxon>
        <taxon>Actinomycetes</taxon>
        <taxon>Propionibacteriales</taxon>
        <taxon>Kribbellaceae</taxon>
        <taxon>Kribbella</taxon>
    </lineage>
</organism>
<evidence type="ECO:0000313" key="4">
    <source>
        <dbReference type="Proteomes" id="UP000295124"/>
    </source>
</evidence>